<evidence type="ECO:0000256" key="2">
    <source>
        <dbReference type="SAM" id="Phobius"/>
    </source>
</evidence>
<reference evidence="3" key="1">
    <citation type="journal article" date="2014" name="PLoS Negl. Trop. Dis.">
        <title>Identification and characterization of seminal fluid proteins in the Asian tiger mosquito, Aedes albopictus.</title>
        <authorList>
            <person name="Boes K.E."/>
            <person name="Ribeiro J.M."/>
            <person name="Wong A."/>
            <person name="Harrington L.C."/>
            <person name="Wolfner M.F."/>
            <person name="Sirot L.K."/>
        </authorList>
    </citation>
    <scope>NUCLEOTIDE SEQUENCE</scope>
    <source>
        <tissue evidence="3">Reproductive organs</tissue>
    </source>
</reference>
<proteinExistence type="evidence at transcript level"/>
<dbReference type="EMBL" id="GAPW01000796">
    <property type="protein sequence ID" value="JAC12802.1"/>
    <property type="molecule type" value="mRNA"/>
</dbReference>
<evidence type="ECO:0000313" key="3">
    <source>
        <dbReference type="EMBL" id="JAC12802.1"/>
    </source>
</evidence>
<dbReference type="AlphaFoldDB" id="A0A023EUY5"/>
<evidence type="ECO:0000256" key="1">
    <source>
        <dbReference type="SAM" id="MobiDB-lite"/>
    </source>
</evidence>
<name>A0A023EUY5_AEDAL</name>
<dbReference type="Pfam" id="PF07253">
    <property type="entry name" value="Gypsy"/>
    <property type="match status" value="1"/>
</dbReference>
<protein>
    <submittedName>
        <fullName evidence="3">Putative retrovirus-related env polyprotein from transposon gypsy</fullName>
    </submittedName>
</protein>
<dbReference type="VEuPathDB" id="VectorBase:AALC636_016799"/>
<keyword evidence="2" id="KW-1133">Transmembrane helix</keyword>
<accession>A0A023EUY5</accession>
<dbReference type="SUPFAM" id="SSF69922">
    <property type="entry name" value="Head and neck region of the ectodomain of NDV fusion glycoprotein"/>
    <property type="match status" value="1"/>
</dbReference>
<organism evidence="3">
    <name type="scientific">Aedes albopictus</name>
    <name type="common">Asian tiger mosquito</name>
    <name type="synonym">Stegomyia albopicta</name>
    <dbReference type="NCBI Taxonomy" id="7160"/>
    <lineage>
        <taxon>Eukaryota</taxon>
        <taxon>Metazoa</taxon>
        <taxon>Ecdysozoa</taxon>
        <taxon>Arthropoda</taxon>
        <taxon>Hexapoda</taxon>
        <taxon>Insecta</taxon>
        <taxon>Pterygota</taxon>
        <taxon>Neoptera</taxon>
        <taxon>Endopterygota</taxon>
        <taxon>Diptera</taxon>
        <taxon>Nematocera</taxon>
        <taxon>Culicoidea</taxon>
        <taxon>Culicidae</taxon>
        <taxon>Culicinae</taxon>
        <taxon>Aedini</taxon>
        <taxon>Aedes</taxon>
        <taxon>Stegomyia</taxon>
    </lineage>
</organism>
<keyword evidence="2" id="KW-0472">Membrane</keyword>
<dbReference type="InterPro" id="IPR009882">
    <property type="entry name" value="Gypsy"/>
</dbReference>
<sequence>MRFKKVSLNSFLFRFTIFITLFTHTNSLLHIHDLTNGPLAIIPLGEAKIKIGFIRIVHPIDLDDIKEVILKINKDIQIRDHCNSLQELIRIKNKKLYGTFSKIRPFIKRVKRWDALGSTWKWIAGSPDAEDLRVINSSINSLVNNNNKQIMINKALSAQMQGITDVTNQLLTGQHDAVNNHSIEISQLIILSNLDLLQNQLETLEDAILLAKHGIPSSKLLSIQSFSQIATVLQQHDIYISSFEELLTKSTAQVVLNSTHIAYILKIPQLSREIYEYDYIDSMIKNGKRIILRNNYILKNETHIFETSQPCDEHDNYYLCETLPLSPAEDCIDLLIRGKHSYCDFEKVYANGIIKRVNDGTILINNAIVEISSNCSNSDQILNGTYLIQFEQCSLRINGELYSNFEITIEGRPYWPTTGQLVQEINIIDAPPPEYLRNLTLEHRDKLEKIHLENRSLSWKFNILGSIGLSTISMVIIIVFVMLFFSKFSFTRIKMEIPKQGIPLKDLASAPEDVTSESSDELSDERKREIESFVNMPSPYRNVNQTLSQLCGQS</sequence>
<feature type="compositionally biased region" description="Acidic residues" evidence="1">
    <location>
        <begin position="514"/>
        <end position="523"/>
    </location>
</feature>
<feature type="transmembrane region" description="Helical" evidence="2">
    <location>
        <begin position="463"/>
        <end position="485"/>
    </location>
</feature>
<dbReference type="VEuPathDB" id="VectorBase:AALFPA_042285"/>
<feature type="region of interest" description="Disordered" evidence="1">
    <location>
        <begin position="508"/>
        <end position="528"/>
    </location>
</feature>
<dbReference type="VEuPathDB" id="VectorBase:AALF012014"/>
<keyword evidence="2" id="KW-0812">Transmembrane</keyword>